<dbReference type="EMBL" id="MH645904">
    <property type="protein sequence ID" value="AXQ66723.1"/>
    <property type="molecule type" value="Genomic_DNA"/>
</dbReference>
<dbReference type="KEGG" id="vg:54999448"/>
<name>A0A385E4J9_9CAUD</name>
<keyword evidence="2" id="KW-1185">Reference proteome</keyword>
<proteinExistence type="predicted"/>
<evidence type="ECO:0000313" key="2">
    <source>
        <dbReference type="Proteomes" id="UP000263435"/>
    </source>
</evidence>
<protein>
    <submittedName>
        <fullName evidence="1">Far1-related sequence 5-like protein</fullName>
    </submittedName>
</protein>
<reference evidence="1 2" key="1">
    <citation type="submission" date="2018-07" db="EMBL/GenBank/DDBJ databases">
        <title>Sequencing of PG07.</title>
        <authorList>
            <person name="Ding T."/>
        </authorList>
    </citation>
    <scope>NUCLEOTIDE SEQUENCE [LARGE SCALE GENOMIC DNA]</scope>
</reference>
<dbReference type="Proteomes" id="UP000263435">
    <property type="component" value="Segment"/>
</dbReference>
<accession>A0A385E4J9</accession>
<dbReference type="GeneID" id="54999448"/>
<evidence type="ECO:0000313" key="1">
    <source>
        <dbReference type="EMBL" id="AXQ66723.1"/>
    </source>
</evidence>
<organism evidence="1 2">
    <name type="scientific">Vibrio phage vB_VpS_PG07</name>
    <dbReference type="NCBI Taxonomy" id="2301664"/>
    <lineage>
        <taxon>Viruses</taxon>
        <taxon>Duplodnaviria</taxon>
        <taxon>Heunggongvirae</taxon>
        <taxon>Uroviricota</taxon>
        <taxon>Caudoviricetes</taxon>
        <taxon>Demerecviridae</taxon>
        <taxon>Pogseptimavirus</taxon>
        <taxon>Pogseptimavirus PG07</taxon>
    </lineage>
</organism>
<sequence length="126" mass="14852">MIWTNYHVKVHHQIKKLTDTAVALGMALVCSNQGFSVAVHRPGKDAWALHKLISIHNHHFSSPFYQELSEWQKREVQKLLLKPYFPVTIQRSKGVLITPDMRAEERLHYIELRRNKLVELGMWTRK</sequence>
<dbReference type="RefSeq" id="YP_009808545.1">
    <property type="nucleotide sequence ID" value="NC_048041.1"/>
</dbReference>